<evidence type="ECO:0000313" key="2">
    <source>
        <dbReference type="Proteomes" id="UP000192934"/>
    </source>
</evidence>
<dbReference type="RefSeq" id="WP_085219017.1">
    <property type="nucleotide sequence ID" value="NZ_LT840185.1"/>
</dbReference>
<name>A0A1X7GXP9_9SPHN</name>
<proteinExistence type="predicted"/>
<dbReference type="STRING" id="941907.SAMN06295910_2448"/>
<dbReference type="Proteomes" id="UP000192934">
    <property type="component" value="Chromosome I"/>
</dbReference>
<organism evidence="1 2">
    <name type="scientific">Allosphingosinicella indica</name>
    <dbReference type="NCBI Taxonomy" id="941907"/>
    <lineage>
        <taxon>Bacteria</taxon>
        <taxon>Pseudomonadati</taxon>
        <taxon>Pseudomonadota</taxon>
        <taxon>Alphaproteobacteria</taxon>
        <taxon>Sphingomonadales</taxon>
        <taxon>Sphingomonadaceae</taxon>
        <taxon>Allosphingosinicella</taxon>
    </lineage>
</organism>
<reference evidence="2" key="1">
    <citation type="submission" date="2017-04" db="EMBL/GenBank/DDBJ databases">
        <authorList>
            <person name="Varghese N."/>
            <person name="Submissions S."/>
        </authorList>
    </citation>
    <scope>NUCLEOTIDE SEQUENCE [LARGE SCALE GENOMIC DNA]</scope>
    <source>
        <strain evidence="2">Dd16</strain>
    </source>
</reference>
<evidence type="ECO:0000313" key="1">
    <source>
        <dbReference type="EMBL" id="SMF76380.1"/>
    </source>
</evidence>
<accession>A0A1X7GXP9</accession>
<sequence>MKRFGNWSIAAALAIVGAGLGVHLGNGASSHVGAARAESSAPTYASLVPNPKAGVADSYALQASTAGEYDYGSGCPRCTVVGRDVVGRDYVIDAAYEAPAFDGYEAASIGAQDGYRTVEASPSAEPAPEIAAVARYAGYPITEPEVAVPTIEEPATPLY</sequence>
<dbReference type="EMBL" id="LT840185">
    <property type="protein sequence ID" value="SMF76380.1"/>
    <property type="molecule type" value="Genomic_DNA"/>
</dbReference>
<dbReference type="AlphaFoldDB" id="A0A1X7GXP9"/>
<protein>
    <submittedName>
        <fullName evidence="1">Uncharacterized protein</fullName>
    </submittedName>
</protein>
<gene>
    <name evidence="1" type="ORF">SAMN06295910_2448</name>
</gene>
<keyword evidence="2" id="KW-1185">Reference proteome</keyword>